<reference evidence="1" key="1">
    <citation type="submission" date="2021-06" db="EMBL/GenBank/DDBJ databases">
        <authorList>
            <person name="Kallberg Y."/>
            <person name="Tangrot J."/>
            <person name="Rosling A."/>
        </authorList>
    </citation>
    <scope>NUCLEOTIDE SEQUENCE</scope>
    <source>
        <strain evidence="1">UK204</strain>
    </source>
</reference>
<feature type="non-terminal residue" evidence="1">
    <location>
        <position position="260"/>
    </location>
</feature>
<organism evidence="1 2">
    <name type="scientific">Funneliformis caledonium</name>
    <dbReference type="NCBI Taxonomy" id="1117310"/>
    <lineage>
        <taxon>Eukaryota</taxon>
        <taxon>Fungi</taxon>
        <taxon>Fungi incertae sedis</taxon>
        <taxon>Mucoromycota</taxon>
        <taxon>Glomeromycotina</taxon>
        <taxon>Glomeromycetes</taxon>
        <taxon>Glomerales</taxon>
        <taxon>Glomeraceae</taxon>
        <taxon>Funneliformis</taxon>
    </lineage>
</organism>
<evidence type="ECO:0000313" key="1">
    <source>
        <dbReference type="EMBL" id="CAG8728893.1"/>
    </source>
</evidence>
<accession>A0A9N9NFE6</accession>
<comment type="caution">
    <text evidence="1">The sequence shown here is derived from an EMBL/GenBank/DDBJ whole genome shotgun (WGS) entry which is preliminary data.</text>
</comment>
<sequence>YTEEWLILYITDVSDLNVESSKKAGDVICRFFLILNKDILTVTNLKQIIQHIDYDSKEIEVTIAKEILNLIKLADRKALLIVDEHVILFEKDPVSISDFTSHNSKLSTNIRQAFEPMSAQADSQKRFIITRNGIRMSEFRIIYIRSSPSISNHTRKVREFSDVTHITFKKIKNLFKETGKPTPSTADFTKPVDLENQIPVNDDVILIDKLGLLGKEKQSLSKTTGITKETFDQVTSPIEIMSTTLDNFDNLDDSISKDTS</sequence>
<feature type="non-terminal residue" evidence="1">
    <location>
        <position position="1"/>
    </location>
</feature>
<protein>
    <submittedName>
        <fullName evidence="1">11013_t:CDS:1</fullName>
    </submittedName>
</protein>
<dbReference type="Proteomes" id="UP000789570">
    <property type="component" value="Unassembled WGS sequence"/>
</dbReference>
<evidence type="ECO:0000313" key="2">
    <source>
        <dbReference type="Proteomes" id="UP000789570"/>
    </source>
</evidence>
<proteinExistence type="predicted"/>
<gene>
    <name evidence="1" type="ORF">FCALED_LOCUS14847</name>
</gene>
<name>A0A9N9NFE6_9GLOM</name>
<dbReference type="EMBL" id="CAJVPQ010011798">
    <property type="protein sequence ID" value="CAG8728893.1"/>
    <property type="molecule type" value="Genomic_DNA"/>
</dbReference>
<keyword evidence="2" id="KW-1185">Reference proteome</keyword>
<dbReference type="AlphaFoldDB" id="A0A9N9NFE6"/>